<dbReference type="InParanoid" id="E4XZ07"/>
<evidence type="ECO:0000256" key="1">
    <source>
        <dbReference type="SAM" id="SignalP"/>
    </source>
</evidence>
<accession>E4XZ07</accession>
<name>E4XZ07_OIKDI</name>
<evidence type="ECO:0000313" key="3">
    <source>
        <dbReference type="Proteomes" id="UP000001307"/>
    </source>
</evidence>
<protein>
    <submittedName>
        <fullName evidence="2">Uncharacterized protein</fullName>
    </submittedName>
</protein>
<feature type="signal peptide" evidence="1">
    <location>
        <begin position="1"/>
        <end position="17"/>
    </location>
</feature>
<dbReference type="EMBL" id="FN653368">
    <property type="protein sequence ID" value="CBY14869.1"/>
    <property type="molecule type" value="Genomic_DNA"/>
</dbReference>
<reference evidence="2" key="1">
    <citation type="journal article" date="2010" name="Science">
        <title>Plasticity of animal genome architecture unmasked by rapid evolution of a pelagic tunicate.</title>
        <authorList>
            <person name="Denoeud F."/>
            <person name="Henriet S."/>
            <person name="Mungpakdee S."/>
            <person name="Aury J.M."/>
            <person name="Da Silva C."/>
            <person name="Brinkmann H."/>
            <person name="Mikhaleva J."/>
            <person name="Olsen L.C."/>
            <person name="Jubin C."/>
            <person name="Canestro C."/>
            <person name="Bouquet J.M."/>
            <person name="Danks G."/>
            <person name="Poulain J."/>
            <person name="Campsteijn C."/>
            <person name="Adamski M."/>
            <person name="Cross I."/>
            <person name="Yadetie F."/>
            <person name="Muffato M."/>
            <person name="Louis A."/>
            <person name="Butcher S."/>
            <person name="Tsagkogeorga G."/>
            <person name="Konrad A."/>
            <person name="Singh S."/>
            <person name="Jensen M.F."/>
            <person name="Cong E.H."/>
            <person name="Eikeseth-Otteraa H."/>
            <person name="Noel B."/>
            <person name="Anthouard V."/>
            <person name="Porcel B.M."/>
            <person name="Kachouri-Lafond R."/>
            <person name="Nishino A."/>
            <person name="Ugolini M."/>
            <person name="Chourrout P."/>
            <person name="Nishida H."/>
            <person name="Aasland R."/>
            <person name="Huzurbazar S."/>
            <person name="Westhof E."/>
            <person name="Delsuc F."/>
            <person name="Lehrach H."/>
            <person name="Reinhardt R."/>
            <person name="Weissenbach J."/>
            <person name="Roy S.W."/>
            <person name="Artiguenave F."/>
            <person name="Postlethwait J.H."/>
            <person name="Manak J.R."/>
            <person name="Thompson E.M."/>
            <person name="Jaillon O."/>
            <person name="Du Pasquier L."/>
            <person name="Boudinot P."/>
            <person name="Liberles D.A."/>
            <person name="Volff J.N."/>
            <person name="Philippe H."/>
            <person name="Lenhard B."/>
            <person name="Roest Crollius H."/>
            <person name="Wincker P."/>
            <person name="Chourrout D."/>
        </authorList>
    </citation>
    <scope>NUCLEOTIDE SEQUENCE [LARGE SCALE GENOMIC DNA]</scope>
</reference>
<keyword evidence="3" id="KW-1185">Reference proteome</keyword>
<organism evidence="2">
    <name type="scientific">Oikopleura dioica</name>
    <name type="common">Tunicate</name>
    <dbReference type="NCBI Taxonomy" id="34765"/>
    <lineage>
        <taxon>Eukaryota</taxon>
        <taxon>Metazoa</taxon>
        <taxon>Chordata</taxon>
        <taxon>Tunicata</taxon>
        <taxon>Appendicularia</taxon>
        <taxon>Copelata</taxon>
        <taxon>Oikopleuridae</taxon>
        <taxon>Oikopleura</taxon>
    </lineage>
</organism>
<keyword evidence="1" id="KW-0732">Signal</keyword>
<sequence>MKLVSVFVVASVAQVAPDCIKCSEANVLFFAGKAESGDFYDAQGYERFRDFIINEYEFGSFSENLVAINDDFAFDPDSEVADIRSIVNNEFAELNAQEGSNSDLNLLMCQAELCEHIFEYIRASPFTPITGLVTMGWAPTSERWASTSIPIFSLLGEYDGVNTFTRFVPKLFLEELPRNHYLDLIAFGNFRKWANAIEPFPFIGDEDLETKYRPYQIFRRISINLGHFIDNDRLNMALTTDSSLETLRASHTFLEMDNEEGTPLAIDIQKNISSYEIVHNYVDDIDKVVAYVSDNTAYIFTELVEDKIMYDDDDSFRFSNFQIPFEHGIQVIDTSREVTCSQLQENLLNDVLDKLALQQMQFYRMNSCELISREAEEVENTRCQMYPKNGVANVAPVEYRDGDVLGCKLLAPSRIYQWLMFDSHRPENLKKCHEFVGKPPCSTCPEE</sequence>
<dbReference type="Proteomes" id="UP000001307">
    <property type="component" value="Unassembled WGS sequence"/>
</dbReference>
<gene>
    <name evidence="2" type="ORF">GSOID_T00009958001</name>
</gene>
<proteinExistence type="predicted"/>
<dbReference type="AlphaFoldDB" id="E4XZ07"/>
<feature type="chain" id="PRO_5003193489" evidence="1">
    <location>
        <begin position="18"/>
        <end position="447"/>
    </location>
</feature>
<evidence type="ECO:0000313" key="2">
    <source>
        <dbReference type="EMBL" id="CBY14869.1"/>
    </source>
</evidence>